<gene>
    <name evidence="2" type="ORF">JCM21714_3056</name>
</gene>
<dbReference type="EMBL" id="BAVS01000017">
    <property type="protein sequence ID" value="GAE93935.1"/>
    <property type="molecule type" value="Genomic_DNA"/>
</dbReference>
<dbReference type="PANTHER" id="PTHR43642:SF1">
    <property type="entry name" value="HYBRID SIGNAL TRANSDUCTION HISTIDINE KINASE G"/>
    <property type="match status" value="1"/>
</dbReference>
<dbReference type="Proteomes" id="UP000019102">
    <property type="component" value="Unassembled WGS sequence"/>
</dbReference>
<evidence type="ECO:0000313" key="3">
    <source>
        <dbReference type="Proteomes" id="UP000019102"/>
    </source>
</evidence>
<dbReference type="AlphaFoldDB" id="W4VKP6"/>
<feature type="domain" description="Orc1-like AAA ATPase" evidence="1">
    <location>
        <begin position="29"/>
        <end position="92"/>
    </location>
</feature>
<dbReference type="SUPFAM" id="SSF52540">
    <property type="entry name" value="P-loop containing nucleoside triphosphate hydrolases"/>
    <property type="match status" value="1"/>
</dbReference>
<evidence type="ECO:0000259" key="1">
    <source>
        <dbReference type="Pfam" id="PF13191"/>
    </source>
</evidence>
<keyword evidence="3" id="KW-1185">Reference proteome</keyword>
<dbReference type="PANTHER" id="PTHR43642">
    <property type="entry name" value="HYBRID SIGNAL TRANSDUCTION HISTIDINE KINASE G"/>
    <property type="match status" value="1"/>
</dbReference>
<dbReference type="STRING" id="1298598.JCM21714_3056"/>
<dbReference type="InterPro" id="IPR027417">
    <property type="entry name" value="P-loop_NTPase"/>
</dbReference>
<accession>W4VKP6</accession>
<dbReference type="InterPro" id="IPR041664">
    <property type="entry name" value="AAA_16"/>
</dbReference>
<organism evidence="2 3">
    <name type="scientific">Gracilibacillus boraciitolerans JCM 21714</name>
    <dbReference type="NCBI Taxonomy" id="1298598"/>
    <lineage>
        <taxon>Bacteria</taxon>
        <taxon>Bacillati</taxon>
        <taxon>Bacillota</taxon>
        <taxon>Bacilli</taxon>
        <taxon>Bacillales</taxon>
        <taxon>Bacillaceae</taxon>
        <taxon>Gracilibacillus</taxon>
    </lineage>
</organism>
<sequence>MTASLAINAWVVANFIPEIEWVIGKQEDGPDIPSQGMHNRFLLAIRRFVDVFAVENHPLVLFIDDLQWADNATIDLMRHLLTNQARRDLLIIAAYRDNEVSIGHPFELFLKQIKNQEIDVVSIPIRPLTQEHIEQWVEDILDLKGGSAHPLVTLIFRITKGNPFFIIQLLQLLHQEKWISFDLSTATWQVNLTALQQIPMTDSMIDFIKKQINKLPVETFKLLQLAACIGSQFNLKLLATIAGESYEKTANLLWEGLEEGLFYQWMPAINGFIRTRIKHS</sequence>
<dbReference type="InterPro" id="IPR053159">
    <property type="entry name" value="Hybrid_Histidine_Kinase"/>
</dbReference>
<reference evidence="2 3" key="1">
    <citation type="journal article" date="2014" name="Genome Announc.">
        <title>Draft Genome Sequence of the Boron-Tolerant and Moderately Halotolerant Bacterium Gracilibacillus boraciitolerans JCM 21714T.</title>
        <authorList>
            <person name="Ahmed I."/>
            <person name="Oshima K."/>
            <person name="Suda W."/>
            <person name="Kitamura K."/>
            <person name="Iida T."/>
            <person name="Ohmori Y."/>
            <person name="Fujiwara T."/>
            <person name="Hattori M."/>
            <person name="Ohkuma M."/>
        </authorList>
    </citation>
    <scope>NUCLEOTIDE SEQUENCE [LARGE SCALE GENOMIC DNA]</scope>
    <source>
        <strain evidence="2 3">JCM 21714</strain>
    </source>
</reference>
<evidence type="ECO:0000313" key="2">
    <source>
        <dbReference type="EMBL" id="GAE93935.1"/>
    </source>
</evidence>
<comment type="caution">
    <text evidence="2">The sequence shown here is derived from an EMBL/GenBank/DDBJ whole genome shotgun (WGS) entry which is preliminary data.</text>
</comment>
<protein>
    <recommendedName>
        <fullName evidence="1">Orc1-like AAA ATPase domain-containing protein</fullName>
    </recommendedName>
</protein>
<dbReference type="eggNOG" id="COG3899">
    <property type="taxonomic scope" value="Bacteria"/>
</dbReference>
<proteinExistence type="predicted"/>
<name>W4VKP6_9BACI</name>
<dbReference type="Pfam" id="PF13191">
    <property type="entry name" value="AAA_16"/>
    <property type="match status" value="1"/>
</dbReference>